<proteinExistence type="predicted"/>
<dbReference type="Proteomes" id="UP000324701">
    <property type="component" value="Unassembled WGS sequence"/>
</dbReference>
<keyword evidence="2" id="KW-1185">Reference proteome</keyword>
<dbReference type="InterPro" id="IPR012347">
    <property type="entry name" value="Ferritin-like"/>
</dbReference>
<dbReference type="AlphaFoldDB" id="A0A5B1BMC5"/>
<reference evidence="1 2" key="1">
    <citation type="submission" date="2019-09" db="EMBL/GenBank/DDBJ databases">
        <title>Report of infection by Mycobacterium simiae a patient suffering from pulmonary tuberculosis.</title>
        <authorList>
            <person name="Mohanty P.S."/>
            <person name="Bansal A.K."/>
            <person name="Singh H."/>
            <person name="Sharma S."/>
            <person name="Patil S.A."/>
            <person name="Upadhaya P."/>
            <person name="Singh P.K."/>
            <person name="Kumar D."/>
            <person name="Kumar S."/>
            <person name="Singh R.K."/>
            <person name="Chaudhary B."/>
        </authorList>
    </citation>
    <scope>NUCLEOTIDE SEQUENCE [LARGE SCALE GENOMIC DNA]</scope>
    <source>
        <strain evidence="1 2">JAL-560-SIM</strain>
    </source>
</reference>
<organism evidence="1 2">
    <name type="scientific">Mycobacterium simiae</name>
    <name type="common">Mycobacterium habana</name>
    <dbReference type="NCBI Taxonomy" id="1784"/>
    <lineage>
        <taxon>Bacteria</taxon>
        <taxon>Bacillati</taxon>
        <taxon>Actinomycetota</taxon>
        <taxon>Actinomycetes</taxon>
        <taxon>Mycobacteriales</taxon>
        <taxon>Mycobacteriaceae</taxon>
        <taxon>Mycobacterium</taxon>
        <taxon>Mycobacterium simiae complex</taxon>
    </lineage>
</organism>
<dbReference type="OrthoDB" id="8334870at2"/>
<name>A0A5B1BMC5_MYCSI</name>
<sequence length="71" mass="7874">MNGLASSSSIIATEQLSHLEMVGSMITMLLAHGRPSLRRWRSADLRIRRILRRPSADCLAHVVPSAHASQR</sequence>
<accession>A0A5B1BMC5</accession>
<evidence type="ECO:0000313" key="2">
    <source>
        <dbReference type="Proteomes" id="UP000324701"/>
    </source>
</evidence>
<dbReference type="Gene3D" id="1.20.1260.10">
    <property type="match status" value="1"/>
</dbReference>
<protein>
    <submittedName>
        <fullName evidence="1">Uncharacterized protein</fullName>
    </submittedName>
</protein>
<gene>
    <name evidence="1" type="ORF">F0Q45_12575</name>
</gene>
<comment type="caution">
    <text evidence="1">The sequence shown here is derived from an EMBL/GenBank/DDBJ whole genome shotgun (WGS) entry which is preliminary data.</text>
</comment>
<dbReference type="EMBL" id="VTZN01000067">
    <property type="protein sequence ID" value="KAA1249908.1"/>
    <property type="molecule type" value="Genomic_DNA"/>
</dbReference>
<evidence type="ECO:0000313" key="1">
    <source>
        <dbReference type="EMBL" id="KAA1249908.1"/>
    </source>
</evidence>